<dbReference type="Pfam" id="PF01483">
    <property type="entry name" value="P_proprotein"/>
    <property type="match status" value="1"/>
</dbReference>
<dbReference type="PANTHER" id="PTHR43806">
    <property type="entry name" value="PEPTIDASE S8"/>
    <property type="match status" value="1"/>
</dbReference>
<dbReference type="Pfam" id="PF05922">
    <property type="entry name" value="Inhibitor_I9"/>
    <property type="match status" value="1"/>
</dbReference>
<comment type="caution">
    <text evidence="9">The sequence shown here is derived from an EMBL/GenBank/DDBJ whole genome shotgun (WGS) entry which is preliminary data.</text>
</comment>
<feature type="domain" description="P/Homo B" evidence="8">
    <location>
        <begin position="404"/>
        <end position="524"/>
    </location>
</feature>
<keyword evidence="7" id="KW-0732">Signal</keyword>
<evidence type="ECO:0000256" key="1">
    <source>
        <dbReference type="ARBA" id="ARBA00011073"/>
    </source>
</evidence>
<dbReference type="SUPFAM" id="SSF49785">
    <property type="entry name" value="Galactose-binding domain-like"/>
    <property type="match status" value="1"/>
</dbReference>
<protein>
    <submittedName>
        <fullName evidence="9">Subtilisin family serine protease</fullName>
    </submittedName>
</protein>
<evidence type="ECO:0000256" key="6">
    <source>
        <dbReference type="RuleBase" id="RU003355"/>
    </source>
</evidence>
<dbReference type="InterPro" id="IPR022398">
    <property type="entry name" value="Peptidase_S8_His-AS"/>
</dbReference>
<dbReference type="InterPro" id="IPR010259">
    <property type="entry name" value="S8pro/Inhibitor_I9"/>
</dbReference>
<dbReference type="InterPro" id="IPR008979">
    <property type="entry name" value="Galactose-bd-like_sf"/>
</dbReference>
<dbReference type="Gene3D" id="2.60.120.260">
    <property type="entry name" value="Galactose-binding domain-like"/>
    <property type="match status" value="1"/>
</dbReference>
<dbReference type="PRINTS" id="PR00723">
    <property type="entry name" value="SUBTILISIN"/>
</dbReference>
<dbReference type="Gene3D" id="3.30.70.80">
    <property type="entry name" value="Peptidase S8 propeptide/proteinase inhibitor I9"/>
    <property type="match status" value="1"/>
</dbReference>
<dbReference type="Proteomes" id="UP001195724">
    <property type="component" value="Unassembled WGS sequence"/>
</dbReference>
<feature type="active site" description="Charge relay system" evidence="5">
    <location>
        <position position="346"/>
    </location>
</feature>
<evidence type="ECO:0000256" key="5">
    <source>
        <dbReference type="PROSITE-ProRule" id="PRU01240"/>
    </source>
</evidence>
<dbReference type="SUPFAM" id="SSF52743">
    <property type="entry name" value="Subtilisin-like"/>
    <property type="match status" value="1"/>
</dbReference>
<dbReference type="InterPro" id="IPR023828">
    <property type="entry name" value="Peptidase_S8_Ser-AS"/>
</dbReference>
<evidence type="ECO:0000256" key="2">
    <source>
        <dbReference type="ARBA" id="ARBA00022670"/>
    </source>
</evidence>
<sequence length="524" mass="53569">MGTPLRATAVMAALATALAVAPPASAQGEADFVKARHPFAGSFLVSLKDTPRHQAQDQAQIQAQIQAASETLVSRYGGRLKTVFSAAMEGFLVRGLSDAQARRLAADPAVERVYQDGTAQAAETQDNPTWGLDRVDQKNLPLDRKYTYNTTASNVTTYVLDSGIRTTHTEFEGRASHGYDFVDEDPEAQDCNGHGTHVAGTIGGRTWGVAKKTKLVAVRILGCGGSAPDSDGVEGIEWIAKNAAKPAVVNGSFTFDTPGIGDEAISRLAAAGVTFVVAAGNNSADACNTGPARNTNVIAVGATDNNDNRASFSNYGTCVDIFAPGNNITSASHSGDTGSTNMSGTSMASPHVAGGAALHLAGNASATPAQVLKALTDNATSGAVKNPGSGSPNKLLYTTNFGGGGPEPCAGGSNADDVAIPDAGSAVTSSVSVSGCEGAGTAKTSIKVDINHSYTGDLAIDLVGPSGASFVLRKAGGVGSAGGVHETFTVDTSSEKSRNGTWKLRVTDVYSYDTGNIDNWSLSF</sequence>
<gene>
    <name evidence="9" type="ORF">JOE68_005033</name>
</gene>
<keyword evidence="10" id="KW-1185">Reference proteome</keyword>
<dbReference type="InterPro" id="IPR002884">
    <property type="entry name" value="P_dom"/>
</dbReference>
<dbReference type="PROSITE" id="PS00137">
    <property type="entry name" value="SUBTILASE_HIS"/>
    <property type="match status" value="1"/>
</dbReference>
<accession>A0ABS2SD73</accession>
<keyword evidence="3 5" id="KW-0378">Hydrolase</keyword>
<feature type="signal peptide" evidence="7">
    <location>
        <begin position="1"/>
        <end position="26"/>
    </location>
</feature>
<evidence type="ECO:0000256" key="7">
    <source>
        <dbReference type="SAM" id="SignalP"/>
    </source>
</evidence>
<organism evidence="9 10">
    <name type="scientific">Saccharothrix algeriensis</name>
    <dbReference type="NCBI Taxonomy" id="173560"/>
    <lineage>
        <taxon>Bacteria</taxon>
        <taxon>Bacillati</taxon>
        <taxon>Actinomycetota</taxon>
        <taxon>Actinomycetes</taxon>
        <taxon>Pseudonocardiales</taxon>
        <taxon>Pseudonocardiaceae</taxon>
        <taxon>Saccharothrix</taxon>
    </lineage>
</organism>
<feature type="active site" description="Charge relay system" evidence="5">
    <location>
        <position position="161"/>
    </location>
</feature>
<name>A0ABS2SD73_9PSEU</name>
<dbReference type="InterPro" id="IPR023827">
    <property type="entry name" value="Peptidase_S8_Asp-AS"/>
</dbReference>
<dbReference type="CDD" id="cd04077">
    <property type="entry name" value="Peptidases_S8_PCSK9_ProteinaseK_like"/>
    <property type="match status" value="1"/>
</dbReference>
<dbReference type="Pfam" id="PF00082">
    <property type="entry name" value="Peptidase_S8"/>
    <property type="match status" value="1"/>
</dbReference>
<dbReference type="RefSeq" id="WP_204844708.1">
    <property type="nucleotide sequence ID" value="NZ_JAFBCL010000001.1"/>
</dbReference>
<evidence type="ECO:0000256" key="3">
    <source>
        <dbReference type="ARBA" id="ARBA00022801"/>
    </source>
</evidence>
<proteinExistence type="inferred from homology"/>
<feature type="active site" description="Charge relay system" evidence="5">
    <location>
        <position position="194"/>
    </location>
</feature>
<dbReference type="PROSITE" id="PS51892">
    <property type="entry name" value="SUBTILASE"/>
    <property type="match status" value="1"/>
</dbReference>
<dbReference type="PROSITE" id="PS51829">
    <property type="entry name" value="P_HOMO_B"/>
    <property type="match status" value="1"/>
</dbReference>
<dbReference type="InterPro" id="IPR000209">
    <property type="entry name" value="Peptidase_S8/S53_dom"/>
</dbReference>
<dbReference type="InterPro" id="IPR034193">
    <property type="entry name" value="PCSK9_ProteinaseK-like"/>
</dbReference>
<dbReference type="InterPro" id="IPR015500">
    <property type="entry name" value="Peptidase_S8_subtilisin-rel"/>
</dbReference>
<evidence type="ECO:0000313" key="9">
    <source>
        <dbReference type="EMBL" id="MBM7814168.1"/>
    </source>
</evidence>
<keyword evidence="2 5" id="KW-0645">Protease</keyword>
<comment type="similarity">
    <text evidence="1 5 6">Belongs to the peptidase S8 family.</text>
</comment>
<dbReference type="PROSITE" id="PS00138">
    <property type="entry name" value="SUBTILASE_SER"/>
    <property type="match status" value="1"/>
</dbReference>
<dbReference type="PROSITE" id="PS00136">
    <property type="entry name" value="SUBTILASE_ASP"/>
    <property type="match status" value="1"/>
</dbReference>
<evidence type="ECO:0000256" key="4">
    <source>
        <dbReference type="ARBA" id="ARBA00022825"/>
    </source>
</evidence>
<reference evidence="9 10" key="1">
    <citation type="submission" date="2021-01" db="EMBL/GenBank/DDBJ databases">
        <title>Sequencing the genomes of 1000 actinobacteria strains.</title>
        <authorList>
            <person name="Klenk H.-P."/>
        </authorList>
    </citation>
    <scope>NUCLEOTIDE SEQUENCE [LARGE SCALE GENOMIC DNA]</scope>
    <source>
        <strain evidence="9 10">DSM 44581</strain>
    </source>
</reference>
<evidence type="ECO:0000313" key="10">
    <source>
        <dbReference type="Proteomes" id="UP001195724"/>
    </source>
</evidence>
<evidence type="ECO:0000259" key="8">
    <source>
        <dbReference type="PROSITE" id="PS51829"/>
    </source>
</evidence>
<keyword evidence="4 5" id="KW-0720">Serine protease</keyword>
<dbReference type="GO" id="GO:0006508">
    <property type="term" value="P:proteolysis"/>
    <property type="evidence" value="ECO:0007669"/>
    <property type="project" value="UniProtKB-KW"/>
</dbReference>
<dbReference type="PANTHER" id="PTHR43806:SF11">
    <property type="entry name" value="CEREVISIN-RELATED"/>
    <property type="match status" value="1"/>
</dbReference>
<feature type="chain" id="PRO_5046699218" evidence="7">
    <location>
        <begin position="27"/>
        <end position="524"/>
    </location>
</feature>
<dbReference type="Gene3D" id="3.40.50.200">
    <property type="entry name" value="Peptidase S8/S53 domain"/>
    <property type="match status" value="1"/>
</dbReference>
<dbReference type="InterPro" id="IPR037045">
    <property type="entry name" value="S8pro/Inhibitor_I9_sf"/>
</dbReference>
<dbReference type="InterPro" id="IPR050131">
    <property type="entry name" value="Peptidase_S8_subtilisin-like"/>
</dbReference>
<dbReference type="EMBL" id="JAFBCL010000001">
    <property type="protein sequence ID" value="MBM7814168.1"/>
    <property type="molecule type" value="Genomic_DNA"/>
</dbReference>
<dbReference type="GO" id="GO:0008233">
    <property type="term" value="F:peptidase activity"/>
    <property type="evidence" value="ECO:0007669"/>
    <property type="project" value="UniProtKB-KW"/>
</dbReference>
<dbReference type="InterPro" id="IPR036852">
    <property type="entry name" value="Peptidase_S8/S53_dom_sf"/>
</dbReference>